<keyword evidence="2" id="KW-1185">Reference proteome</keyword>
<name>A0A2K8P526_9MOLU</name>
<proteinExistence type="predicted"/>
<dbReference type="OrthoDB" id="391904at2"/>
<reference evidence="1 2" key="1">
    <citation type="submission" date="2017-11" db="EMBL/GenBank/DDBJ databases">
        <title>Genome sequence of Mesoplasma tabanidae BARC 857 (ATCC 49584).</title>
        <authorList>
            <person name="Lo W.-S."/>
            <person name="Kuo C.-H."/>
        </authorList>
    </citation>
    <scope>NUCLEOTIDE SEQUENCE [LARGE SCALE GENOMIC DNA]</scope>
    <source>
        <strain evidence="1 2">BARC 857</strain>
    </source>
</reference>
<gene>
    <name evidence="1" type="ORF">MTABA_v1c03770</name>
</gene>
<organism evidence="1 2">
    <name type="scientific">Mesoplasma tabanidae</name>
    <dbReference type="NCBI Taxonomy" id="219745"/>
    <lineage>
        <taxon>Bacteria</taxon>
        <taxon>Bacillati</taxon>
        <taxon>Mycoplasmatota</taxon>
        <taxon>Mollicutes</taxon>
        <taxon>Entomoplasmatales</taxon>
        <taxon>Entomoplasmataceae</taxon>
        <taxon>Mesoplasma</taxon>
    </lineage>
</organism>
<dbReference type="Proteomes" id="UP000232223">
    <property type="component" value="Chromosome"/>
</dbReference>
<dbReference type="RefSeq" id="WP_100679518.1">
    <property type="nucleotide sequence ID" value="NZ_CP024969.1"/>
</dbReference>
<dbReference type="AlphaFoldDB" id="A0A2K8P526"/>
<accession>A0A2K8P526</accession>
<evidence type="ECO:0000313" key="1">
    <source>
        <dbReference type="EMBL" id="ATZ21578.1"/>
    </source>
</evidence>
<sequence length="623" mass="73221">MFKKILSLGSAFIVGFALITTGCGQKPKENKQEYKAIYDYYILGESFKQEVETIFHNALVENQNKIIYIDQVMQQSENFDFFTQFNLQEINQRKQNQNVTSNYELLSKIEKDALTNDLNKITKNSKLDETILNSMKPELNFYSIILDFKEEDQNWFKGLTYDFNNIDFGYLSFDKENKNYIANVNLDLVFTYQYIDINSNIINNNYQEDIVITISNQNDIIENLMFATNELRENLIKNKFQWAWFDAYDLRINDYARLFNLKNSDFENLFRFDKFEKSLLNYISQHNTNLTKTTQNYNFAFKNEDRFKKFKTIKKIGNFNPRKNKYGSDELILDDTLSTTNISNINLFKAIFSELTMDDEIVLENKFVIGNKYIYTYLNKEYMTWVNNFQSDFNQELGINSNSVVNYGEITFKNFCLYFDEFNYFHPISPISYYVAISANNIEDTYLKTENKTTEKNTLSADKDSIFKAIYQNTISALNDFQDIYGTAKTTWTSLSDNKQLISLKSSNILNSKIKNTNDKSISDVNAQLSLLNSKSETYSTEAERTFFLNKTNTSSFHFQFNNSEELQNIPIIEINNSQLNFKKFKKGVGNISVDFNLSFLNLSFVIKSEKFYWFERTLIESI</sequence>
<protein>
    <recommendedName>
        <fullName evidence="3">Lipoprotein</fullName>
    </recommendedName>
</protein>
<dbReference type="EMBL" id="CP024969">
    <property type="protein sequence ID" value="ATZ21578.1"/>
    <property type="molecule type" value="Genomic_DNA"/>
</dbReference>
<evidence type="ECO:0008006" key="3">
    <source>
        <dbReference type="Google" id="ProtNLM"/>
    </source>
</evidence>
<evidence type="ECO:0000313" key="2">
    <source>
        <dbReference type="Proteomes" id="UP000232223"/>
    </source>
</evidence>
<dbReference type="PROSITE" id="PS51257">
    <property type="entry name" value="PROKAR_LIPOPROTEIN"/>
    <property type="match status" value="1"/>
</dbReference>
<dbReference type="KEGG" id="mtab:MTABA_v1c03770"/>